<organism evidence="1 2">
    <name type="scientific">Fusarium oxysporum f. sp. raphani 54005</name>
    <dbReference type="NCBI Taxonomy" id="1089458"/>
    <lineage>
        <taxon>Eukaryota</taxon>
        <taxon>Fungi</taxon>
        <taxon>Dikarya</taxon>
        <taxon>Ascomycota</taxon>
        <taxon>Pezizomycotina</taxon>
        <taxon>Sordariomycetes</taxon>
        <taxon>Hypocreomycetidae</taxon>
        <taxon>Hypocreales</taxon>
        <taxon>Nectriaceae</taxon>
        <taxon>Fusarium</taxon>
        <taxon>Fusarium oxysporum species complex</taxon>
    </lineage>
</organism>
<keyword evidence="2" id="KW-1185">Reference proteome</keyword>
<gene>
    <name evidence="1" type="ORF">FOQG_19487</name>
</gene>
<dbReference type="AlphaFoldDB" id="X0BYZ3"/>
<evidence type="ECO:0000313" key="2">
    <source>
        <dbReference type="Proteomes" id="UP000030663"/>
    </source>
</evidence>
<name>X0BYZ3_FUSOX</name>
<proteinExistence type="predicted"/>
<evidence type="ECO:0000313" key="1">
    <source>
        <dbReference type="EMBL" id="EXK75747.1"/>
    </source>
</evidence>
<reference evidence="1 2" key="1">
    <citation type="submission" date="2011-11" db="EMBL/GenBank/DDBJ databases">
        <title>The Genome Sequence of Fusarium oxysporum PHW815.</title>
        <authorList>
            <consortium name="The Broad Institute Genome Sequencing Platform"/>
            <person name="Ma L.-J."/>
            <person name="Gale L.R."/>
            <person name="Schwartz D.C."/>
            <person name="Zhou S."/>
            <person name="Corby-Kistler H."/>
            <person name="Young S.K."/>
            <person name="Zeng Q."/>
            <person name="Gargeya S."/>
            <person name="Fitzgerald M."/>
            <person name="Haas B."/>
            <person name="Abouelleil A."/>
            <person name="Alvarado L."/>
            <person name="Arachchi H.M."/>
            <person name="Berlin A."/>
            <person name="Brown A."/>
            <person name="Chapman S.B."/>
            <person name="Chen Z."/>
            <person name="Dunbar C."/>
            <person name="Freedman E."/>
            <person name="Gearin G."/>
            <person name="Goldberg J."/>
            <person name="Griggs A."/>
            <person name="Gujja S."/>
            <person name="Heiman D."/>
            <person name="Howarth C."/>
            <person name="Larson L."/>
            <person name="Lui A."/>
            <person name="MacDonald P.J.P."/>
            <person name="Montmayeur A."/>
            <person name="Murphy C."/>
            <person name="Neiman D."/>
            <person name="Pearson M."/>
            <person name="Priest M."/>
            <person name="Roberts A."/>
            <person name="Saif S."/>
            <person name="Shea T."/>
            <person name="Shenoy N."/>
            <person name="Sisk P."/>
            <person name="Stolte C."/>
            <person name="Sykes S."/>
            <person name="Wortman J."/>
            <person name="Nusbaum C."/>
            <person name="Birren B."/>
        </authorList>
    </citation>
    <scope>NUCLEOTIDE SEQUENCE [LARGE SCALE GENOMIC DNA]</scope>
    <source>
        <strain evidence="1 2">54005</strain>
    </source>
</reference>
<protein>
    <submittedName>
        <fullName evidence="1">Uncharacterized protein</fullName>
    </submittedName>
</protein>
<dbReference type="Proteomes" id="UP000030663">
    <property type="component" value="Unassembled WGS sequence"/>
</dbReference>
<accession>X0BYZ3</accession>
<sequence length="33" mass="3827">MQLLQQSGCNCTLMQNYLVYESDRYIQALQGKS</sequence>
<dbReference type="EMBL" id="KI979849">
    <property type="protein sequence ID" value="EXK75747.1"/>
    <property type="molecule type" value="Genomic_DNA"/>
</dbReference>
<dbReference type="HOGENOM" id="CLU_3384829_0_0_1"/>